<name>A0ABU3L148_9FLAO</name>
<keyword evidence="1" id="KW-0472">Membrane</keyword>
<evidence type="ECO:0000313" key="2">
    <source>
        <dbReference type="EMBL" id="MDT7827426.1"/>
    </source>
</evidence>
<keyword evidence="1" id="KW-0812">Transmembrane</keyword>
<dbReference type="EMBL" id="JAVTTP010000001">
    <property type="protein sequence ID" value="MDT7827426.1"/>
    <property type="molecule type" value="Genomic_DNA"/>
</dbReference>
<comment type="caution">
    <text evidence="2">The sequence shown here is derived from an EMBL/GenBank/DDBJ whole genome shotgun (WGS) entry which is preliminary data.</text>
</comment>
<evidence type="ECO:0000256" key="1">
    <source>
        <dbReference type="SAM" id="Phobius"/>
    </source>
</evidence>
<evidence type="ECO:0000313" key="3">
    <source>
        <dbReference type="Proteomes" id="UP001250656"/>
    </source>
</evidence>
<feature type="transmembrane region" description="Helical" evidence="1">
    <location>
        <begin position="33"/>
        <end position="57"/>
    </location>
</feature>
<gene>
    <name evidence="2" type="ORF">RQM65_01955</name>
</gene>
<organism evidence="2 3">
    <name type="scientific">Pricia mediterranea</name>
    <dbReference type="NCBI Taxonomy" id="3076079"/>
    <lineage>
        <taxon>Bacteria</taxon>
        <taxon>Pseudomonadati</taxon>
        <taxon>Bacteroidota</taxon>
        <taxon>Flavobacteriia</taxon>
        <taxon>Flavobacteriales</taxon>
        <taxon>Flavobacteriaceae</taxon>
        <taxon>Pricia</taxon>
    </lineage>
</organism>
<reference evidence="2 3" key="1">
    <citation type="submission" date="2023-09" db="EMBL/GenBank/DDBJ databases">
        <title>Novel taxa isolated from Blanes Bay.</title>
        <authorList>
            <person name="Rey-Velasco X."/>
            <person name="Lucena T."/>
        </authorList>
    </citation>
    <scope>NUCLEOTIDE SEQUENCE [LARGE SCALE GENOMIC DNA]</scope>
    <source>
        <strain evidence="2 3">S334</strain>
    </source>
</reference>
<dbReference type="RefSeq" id="WP_314012341.1">
    <property type="nucleotide sequence ID" value="NZ_JAVTTP010000001.1"/>
</dbReference>
<dbReference type="Proteomes" id="UP001250656">
    <property type="component" value="Unassembled WGS sequence"/>
</dbReference>
<protein>
    <submittedName>
        <fullName evidence="2">Uncharacterized protein</fullName>
    </submittedName>
</protein>
<sequence length="61" mass="7048">MDRKEDDKDTEFIKEEHDEKRNYIFQKSRVTKVAAVIVIVFLIIIIIGLVVSGTTFFDSSV</sequence>
<accession>A0ABU3L148</accession>
<keyword evidence="3" id="KW-1185">Reference proteome</keyword>
<proteinExistence type="predicted"/>
<keyword evidence="1" id="KW-1133">Transmembrane helix</keyword>